<sequence>MPHGPPAWQVLPQAQAGQPPPTTPSEEVNVMKKITIRKTGSIKLTTSAPLYCTDCC</sequence>
<comment type="caution">
    <text evidence="2">The sequence shown here is derived from an EMBL/GenBank/DDBJ whole genome shotgun (WGS) entry which is preliminary data.</text>
</comment>
<evidence type="ECO:0000256" key="1">
    <source>
        <dbReference type="SAM" id="MobiDB-lite"/>
    </source>
</evidence>
<name>A0A562I939_MICOL</name>
<dbReference type="RefSeq" id="WP_211372540.1">
    <property type="nucleotide sequence ID" value="NZ_BAAATQ010000165.1"/>
</dbReference>
<reference evidence="2 3" key="1">
    <citation type="submission" date="2019-07" db="EMBL/GenBank/DDBJ databases">
        <title>R&amp;d 2014.</title>
        <authorList>
            <person name="Klenk H.-P."/>
        </authorList>
    </citation>
    <scope>NUCLEOTIDE SEQUENCE [LARGE SCALE GENOMIC DNA]</scope>
    <source>
        <strain evidence="2 3">DSM 43868</strain>
    </source>
</reference>
<accession>A0A562I939</accession>
<organism evidence="2 3">
    <name type="scientific">Micromonospora olivasterospora</name>
    <dbReference type="NCBI Taxonomy" id="1880"/>
    <lineage>
        <taxon>Bacteria</taxon>
        <taxon>Bacillati</taxon>
        <taxon>Actinomycetota</taxon>
        <taxon>Actinomycetes</taxon>
        <taxon>Micromonosporales</taxon>
        <taxon>Micromonosporaceae</taxon>
        <taxon>Micromonospora</taxon>
    </lineage>
</organism>
<keyword evidence="3" id="KW-1185">Reference proteome</keyword>
<proteinExistence type="predicted"/>
<feature type="region of interest" description="Disordered" evidence="1">
    <location>
        <begin position="1"/>
        <end position="26"/>
    </location>
</feature>
<evidence type="ECO:0000313" key="2">
    <source>
        <dbReference type="EMBL" id="TWH67412.1"/>
    </source>
</evidence>
<dbReference type="Proteomes" id="UP000319825">
    <property type="component" value="Unassembled WGS sequence"/>
</dbReference>
<dbReference type="AlphaFoldDB" id="A0A562I939"/>
<gene>
    <name evidence="2" type="ORF">JD77_02387</name>
</gene>
<protein>
    <submittedName>
        <fullName evidence="2">Uncharacterized protein</fullName>
    </submittedName>
</protein>
<dbReference type="EMBL" id="VLKE01000001">
    <property type="protein sequence ID" value="TWH67412.1"/>
    <property type="molecule type" value="Genomic_DNA"/>
</dbReference>
<evidence type="ECO:0000313" key="3">
    <source>
        <dbReference type="Proteomes" id="UP000319825"/>
    </source>
</evidence>